<feature type="signal peptide" evidence="1">
    <location>
        <begin position="1"/>
        <end position="18"/>
    </location>
</feature>
<evidence type="ECO:0000313" key="3">
    <source>
        <dbReference type="Proteomes" id="UP000013909"/>
    </source>
</evidence>
<name>R7ZZ16_9BACT</name>
<dbReference type="OrthoDB" id="1524766at2"/>
<reference evidence="2 3" key="1">
    <citation type="submission" date="2013-02" db="EMBL/GenBank/DDBJ databases">
        <title>A novel strain isolated from Lonar lake, Maharashtra, India.</title>
        <authorList>
            <person name="Singh A."/>
        </authorList>
    </citation>
    <scope>NUCLEOTIDE SEQUENCE [LARGE SCALE GENOMIC DNA]</scope>
    <source>
        <strain evidence="2 3">AK24</strain>
    </source>
</reference>
<dbReference type="InterPro" id="IPR031977">
    <property type="entry name" value="DUF4783"/>
</dbReference>
<dbReference type="Gene3D" id="3.10.450.50">
    <property type="match status" value="1"/>
</dbReference>
<keyword evidence="1" id="KW-0732">Signal</keyword>
<evidence type="ECO:0000313" key="2">
    <source>
        <dbReference type="EMBL" id="EON79288.1"/>
    </source>
</evidence>
<dbReference type="AlphaFoldDB" id="R7ZZ16"/>
<dbReference type="Proteomes" id="UP000013909">
    <property type="component" value="Unassembled WGS sequence"/>
</dbReference>
<keyword evidence="3" id="KW-1185">Reference proteome</keyword>
<proteinExistence type="predicted"/>
<organism evidence="2 3">
    <name type="scientific">Lunatimonas lonarensis</name>
    <dbReference type="NCBI Taxonomy" id="1232681"/>
    <lineage>
        <taxon>Bacteria</taxon>
        <taxon>Pseudomonadati</taxon>
        <taxon>Bacteroidota</taxon>
        <taxon>Cytophagia</taxon>
        <taxon>Cytophagales</taxon>
        <taxon>Cyclobacteriaceae</taxon>
    </lineage>
</organism>
<accession>R7ZZ16</accession>
<dbReference type="EMBL" id="AQHR01000009">
    <property type="protein sequence ID" value="EON79288.1"/>
    <property type="molecule type" value="Genomic_DNA"/>
</dbReference>
<evidence type="ECO:0008006" key="4">
    <source>
        <dbReference type="Google" id="ProtNLM"/>
    </source>
</evidence>
<feature type="chain" id="PRO_5004462050" description="DUF4783 domain-containing protein" evidence="1">
    <location>
        <begin position="19"/>
        <end position="135"/>
    </location>
</feature>
<evidence type="ECO:0000256" key="1">
    <source>
        <dbReference type="SAM" id="SignalP"/>
    </source>
</evidence>
<dbReference type="Pfam" id="PF16022">
    <property type="entry name" value="DUF4783"/>
    <property type="match status" value="1"/>
</dbReference>
<comment type="caution">
    <text evidence="2">The sequence shown here is derived from an EMBL/GenBank/DDBJ whole genome shotgun (WGS) entry which is preliminary data.</text>
</comment>
<dbReference type="STRING" id="1232681.ADIS_0213"/>
<gene>
    <name evidence="2" type="ORF">ADIS_0213</name>
</gene>
<sequence length="135" mass="15590">MRCSVFIFIGLITFYSYAQTPTTNEQNPFFRQIQLAFTQGSSKEIAKFMGTTIEIKLNEDRGNFSKNQAEIILRDFFKKNPPKNFEVIHQSESTEKISYLIGNYQSTDGIFKTLIKSKPGPTNQLQIYSLEITRE</sequence>
<protein>
    <recommendedName>
        <fullName evidence="4">DUF4783 domain-containing protein</fullName>
    </recommendedName>
</protein>